<feature type="repeat" description="WD" evidence="3">
    <location>
        <begin position="192"/>
        <end position="226"/>
    </location>
</feature>
<evidence type="ECO:0000256" key="1">
    <source>
        <dbReference type="ARBA" id="ARBA00022574"/>
    </source>
</evidence>
<dbReference type="InterPro" id="IPR001680">
    <property type="entry name" value="WD40_rpt"/>
</dbReference>
<sequence length="313" mass="34835">MLQFERSIAIPRGDNLFTSSKISPNGDFVAICDNVTIYVVEFSSGKIQRLLTTHSEPINDICWSPDSQCVASASEDFTIEITHLEYGKIHTLTGHIAPVLALVYNCKGNLLCSSSMDESIKEWDVLTGTILKTMSAHSDPVVSIDIPQCDPTILSSGSYDGLIRIFDTKTGHCLKTLTYDKDWKTDDGVVPISQVKFSKNGKFLLVSSLDGVVKIWDYLRGCVVRTFKLHDEPRKLKHSCGIDFLYPEDSPEQLVVVGNEDGTIACWNAQSKILEQEIEGYHQGGPVLSISCYKSTVCTMSLDGECNLWRWHK</sequence>
<gene>
    <name evidence="4" type="ORF">AW171_hschr31489</name>
</gene>
<feature type="repeat" description="WD" evidence="3">
    <location>
        <begin position="51"/>
        <end position="81"/>
    </location>
</feature>
<dbReference type="PROSITE" id="PS50082">
    <property type="entry name" value="WD_REPEATS_2"/>
    <property type="match status" value="4"/>
</dbReference>
<accession>A0A109UY26</accession>
<proteinExistence type="predicted"/>
<dbReference type="Proteomes" id="UP000243052">
    <property type="component" value="Chromosome iii"/>
</dbReference>
<dbReference type="GeneID" id="28722853"/>
<keyword evidence="2" id="KW-0677">Repeat</keyword>
<evidence type="ECO:0000256" key="2">
    <source>
        <dbReference type="ARBA" id="ARBA00022737"/>
    </source>
</evidence>
<dbReference type="CDD" id="cd00200">
    <property type="entry name" value="WD40"/>
    <property type="match status" value="1"/>
</dbReference>
<dbReference type="Gene3D" id="2.130.10.10">
    <property type="entry name" value="YVTN repeat-like/Quinoprotein amine dehydrogenase"/>
    <property type="match status" value="1"/>
</dbReference>
<keyword evidence="1 3" id="KW-0853">WD repeat</keyword>
<dbReference type="InterPro" id="IPR036322">
    <property type="entry name" value="WD40_repeat_dom_sf"/>
</dbReference>
<dbReference type="PANTHER" id="PTHR22847:SF637">
    <property type="entry name" value="WD REPEAT DOMAIN 5B"/>
    <property type="match status" value="1"/>
</dbReference>
<feature type="repeat" description="WD" evidence="3">
    <location>
        <begin position="92"/>
        <end position="133"/>
    </location>
</feature>
<dbReference type="EMBL" id="CP014243">
    <property type="protein sequence ID" value="AMD19648.1"/>
    <property type="molecule type" value="Genomic_DNA"/>
</dbReference>
<protein>
    <submittedName>
        <fullName evidence="4">HCL503Wp</fullName>
    </submittedName>
</protein>
<feature type="repeat" description="WD" evidence="3">
    <location>
        <begin position="134"/>
        <end position="176"/>
    </location>
</feature>
<dbReference type="SMART" id="SM00320">
    <property type="entry name" value="WD40"/>
    <property type="match status" value="6"/>
</dbReference>
<evidence type="ECO:0000313" key="4">
    <source>
        <dbReference type="EMBL" id="AMD19648.1"/>
    </source>
</evidence>
<dbReference type="Pfam" id="PF00400">
    <property type="entry name" value="WD40"/>
    <property type="match status" value="4"/>
</dbReference>
<reference evidence="4 5" key="1">
    <citation type="submission" date="2016-01" db="EMBL/GenBank/DDBJ databases">
        <title>Genome sequence of the yeast Holleya sinecauda.</title>
        <authorList>
            <person name="Dietrich F.S."/>
        </authorList>
    </citation>
    <scope>NUCLEOTIDE SEQUENCE [LARGE SCALE GENOMIC DNA]</scope>
    <source>
        <strain evidence="4 5">ATCC 58844</strain>
    </source>
</reference>
<dbReference type="PANTHER" id="PTHR22847">
    <property type="entry name" value="WD40 REPEAT PROTEIN"/>
    <property type="match status" value="1"/>
</dbReference>
<evidence type="ECO:0000256" key="3">
    <source>
        <dbReference type="PROSITE-ProRule" id="PRU00221"/>
    </source>
</evidence>
<dbReference type="RefSeq" id="XP_017986644.1">
    <property type="nucleotide sequence ID" value="XM_018131468.1"/>
</dbReference>
<organism evidence="4 5">
    <name type="scientific">Eremothecium sinecaudum</name>
    <dbReference type="NCBI Taxonomy" id="45286"/>
    <lineage>
        <taxon>Eukaryota</taxon>
        <taxon>Fungi</taxon>
        <taxon>Dikarya</taxon>
        <taxon>Ascomycota</taxon>
        <taxon>Saccharomycotina</taxon>
        <taxon>Saccharomycetes</taxon>
        <taxon>Saccharomycetales</taxon>
        <taxon>Saccharomycetaceae</taxon>
        <taxon>Eremothecium</taxon>
    </lineage>
</organism>
<dbReference type="PROSITE" id="PS50294">
    <property type="entry name" value="WD_REPEATS_REGION"/>
    <property type="match status" value="1"/>
</dbReference>
<dbReference type="AlphaFoldDB" id="A0A109UY26"/>
<dbReference type="OrthoDB" id="674604at2759"/>
<dbReference type="STRING" id="45286.A0A109UY26"/>
<dbReference type="GO" id="GO:0048188">
    <property type="term" value="C:Set1C/COMPASS complex"/>
    <property type="evidence" value="ECO:0007669"/>
    <property type="project" value="TreeGrafter"/>
</dbReference>
<dbReference type="GO" id="GO:0042393">
    <property type="term" value="F:histone binding"/>
    <property type="evidence" value="ECO:0007669"/>
    <property type="project" value="TreeGrafter"/>
</dbReference>
<evidence type="ECO:0000313" key="5">
    <source>
        <dbReference type="Proteomes" id="UP000243052"/>
    </source>
</evidence>
<name>A0A109UY26_9SACH</name>
<dbReference type="SUPFAM" id="SSF50978">
    <property type="entry name" value="WD40 repeat-like"/>
    <property type="match status" value="1"/>
</dbReference>
<keyword evidence="5" id="KW-1185">Reference proteome</keyword>
<dbReference type="InterPro" id="IPR015943">
    <property type="entry name" value="WD40/YVTN_repeat-like_dom_sf"/>
</dbReference>